<feature type="compositionally biased region" description="Pro residues" evidence="22">
    <location>
        <begin position="106"/>
        <end position="116"/>
    </location>
</feature>
<dbReference type="Proteomes" id="UP000694580">
    <property type="component" value="Chromosome 3"/>
</dbReference>
<accession>A0AAY4A637</accession>
<dbReference type="FunFam" id="1.10.490.10:FF:000005">
    <property type="entry name" value="Cytoglobin"/>
    <property type="match status" value="1"/>
</dbReference>
<evidence type="ECO:0000256" key="12">
    <source>
        <dbReference type="ARBA" id="ARBA00044514"/>
    </source>
</evidence>
<keyword evidence="6 21" id="KW-0349">Heme</keyword>
<dbReference type="InterPro" id="IPR013314">
    <property type="entry name" value="Globin_lamprey/hagfish"/>
</dbReference>
<dbReference type="Pfam" id="PF00042">
    <property type="entry name" value="Globin"/>
    <property type="match status" value="1"/>
</dbReference>
<evidence type="ECO:0000256" key="22">
    <source>
        <dbReference type="SAM" id="MobiDB-lite"/>
    </source>
</evidence>
<dbReference type="EC" id="1.15.1.1" evidence="4"/>
<dbReference type="GO" id="GO:0005737">
    <property type="term" value="C:cytoplasm"/>
    <property type="evidence" value="ECO:0007669"/>
    <property type="project" value="UniProtKB-SubCell"/>
</dbReference>
<keyword evidence="21" id="KW-0561">Oxygen transport</keyword>
<evidence type="ECO:0000256" key="13">
    <source>
        <dbReference type="ARBA" id="ARBA00044551"/>
    </source>
</evidence>
<feature type="compositionally biased region" description="Basic and acidic residues" evidence="22">
    <location>
        <begin position="129"/>
        <end position="138"/>
    </location>
</feature>
<dbReference type="GO" id="GO:0005634">
    <property type="term" value="C:nucleus"/>
    <property type="evidence" value="ECO:0007669"/>
    <property type="project" value="UniProtKB-SubCell"/>
</dbReference>
<keyword evidence="21" id="KW-0813">Transport</keyword>
<keyword evidence="8" id="KW-0560">Oxidoreductase</keyword>
<reference evidence="24" key="3">
    <citation type="submission" date="2025-09" db="UniProtKB">
        <authorList>
            <consortium name="Ensembl"/>
        </authorList>
    </citation>
    <scope>IDENTIFICATION</scope>
</reference>
<comment type="catalytic activity">
    <reaction evidence="11">
        <text>Fe(II)-heme b-[protein] + nitric oxide + O2 = Fe(III)-heme b-[protein] + nitrate</text>
        <dbReference type="Rhea" id="RHEA:78091"/>
        <dbReference type="Rhea" id="RHEA-COMP:18975"/>
        <dbReference type="Rhea" id="RHEA-COMP:18976"/>
        <dbReference type="ChEBI" id="CHEBI:15379"/>
        <dbReference type="ChEBI" id="CHEBI:16480"/>
        <dbReference type="ChEBI" id="CHEBI:17632"/>
        <dbReference type="ChEBI" id="CHEBI:55376"/>
        <dbReference type="ChEBI" id="CHEBI:60344"/>
    </reaction>
    <physiologicalReaction direction="left-to-right" evidence="11">
        <dbReference type="Rhea" id="RHEA:78092"/>
    </physiologicalReaction>
</comment>
<organism evidence="24 25">
    <name type="scientific">Denticeps clupeoides</name>
    <name type="common">denticle herring</name>
    <dbReference type="NCBI Taxonomy" id="299321"/>
    <lineage>
        <taxon>Eukaryota</taxon>
        <taxon>Metazoa</taxon>
        <taxon>Chordata</taxon>
        <taxon>Craniata</taxon>
        <taxon>Vertebrata</taxon>
        <taxon>Euteleostomi</taxon>
        <taxon>Actinopterygii</taxon>
        <taxon>Neopterygii</taxon>
        <taxon>Teleostei</taxon>
        <taxon>Clupei</taxon>
        <taxon>Clupeiformes</taxon>
        <taxon>Denticipitoidei</taxon>
        <taxon>Denticipitidae</taxon>
        <taxon>Denticeps</taxon>
    </lineage>
</organism>
<reference evidence="24" key="2">
    <citation type="submission" date="2025-08" db="UniProtKB">
        <authorList>
            <consortium name="Ensembl"/>
        </authorList>
    </citation>
    <scope>IDENTIFICATION</scope>
</reference>
<evidence type="ECO:0000313" key="24">
    <source>
        <dbReference type="Ensembl" id="ENSDCDP00010002646.1"/>
    </source>
</evidence>
<dbReference type="SUPFAM" id="SSF46458">
    <property type="entry name" value="Globin-like"/>
    <property type="match status" value="1"/>
</dbReference>
<dbReference type="PANTHER" id="PTHR46783">
    <property type="entry name" value="CYTOGLOBIN"/>
    <property type="match status" value="1"/>
</dbReference>
<dbReference type="GO" id="GO:0005506">
    <property type="term" value="F:iron ion binding"/>
    <property type="evidence" value="ECO:0007669"/>
    <property type="project" value="InterPro"/>
</dbReference>
<dbReference type="GO" id="GO:0019825">
    <property type="term" value="F:oxygen binding"/>
    <property type="evidence" value="ECO:0007669"/>
    <property type="project" value="InterPro"/>
</dbReference>
<keyword evidence="7" id="KW-0479">Metal-binding</keyword>
<dbReference type="GO" id="GO:0020037">
    <property type="term" value="F:heme binding"/>
    <property type="evidence" value="ECO:0007669"/>
    <property type="project" value="InterPro"/>
</dbReference>
<evidence type="ECO:0000256" key="1">
    <source>
        <dbReference type="ARBA" id="ARBA00004123"/>
    </source>
</evidence>
<keyword evidence="10" id="KW-0539">Nucleus</keyword>
<proteinExistence type="inferred from homology"/>
<evidence type="ECO:0000256" key="5">
    <source>
        <dbReference type="ARBA" id="ARBA00022490"/>
    </source>
</evidence>
<comment type="catalytic activity">
    <reaction evidence="16">
        <text>2 superoxide + 2 H(+) = H2O2 + O2</text>
        <dbReference type="Rhea" id="RHEA:20696"/>
        <dbReference type="ChEBI" id="CHEBI:15378"/>
        <dbReference type="ChEBI" id="CHEBI:15379"/>
        <dbReference type="ChEBI" id="CHEBI:16240"/>
        <dbReference type="ChEBI" id="CHEBI:18421"/>
        <dbReference type="EC" id="1.15.1.1"/>
    </reaction>
    <physiologicalReaction direction="left-to-right" evidence="16">
        <dbReference type="Rhea" id="RHEA:20697"/>
    </physiologicalReaction>
</comment>
<dbReference type="InterPro" id="IPR000971">
    <property type="entry name" value="Globin"/>
</dbReference>
<keyword evidence="9" id="KW-0408">Iron</keyword>
<dbReference type="SUPFAM" id="SSF101447">
    <property type="entry name" value="Formin homology 2 domain (FH2 domain)"/>
    <property type="match status" value="1"/>
</dbReference>
<comment type="function">
    <text evidence="19">Probable multifunctional globin with a hexacoordinated heme iron required for the catalysis of various reactions depending on redox condition of the cell as well as oxygen availability. Has a nitric oxide dioxygenase (NOD) activity and is most probably involved in cell-mediated and oxygen-dependent nitric oxide consumption. Under normoxic conditions functions as a nitric oxide dioxygenase (NOD) but under hypoxic conditions the globin may switch its function to that of a nitrite (NO2) reductase (NiR), generating nitric oxide. Could also have peroxidase and superoxide dismutase activities, detoxifying reactive oxygen species and protecting cells against oxidative stress. Also binds dioxygen with low affinity and could function as an oxygen sensor but has probably no function as a respiratory oxygen carrier.</text>
</comment>
<dbReference type="GO" id="GO:0005344">
    <property type="term" value="F:oxygen carrier activity"/>
    <property type="evidence" value="ECO:0007669"/>
    <property type="project" value="UniProtKB-KW"/>
</dbReference>
<dbReference type="InterPro" id="IPR009050">
    <property type="entry name" value="Globin-like_sf"/>
</dbReference>
<name>A0AAY4A637_9TELE</name>
<comment type="similarity">
    <text evidence="3 21">Belongs to the globin family.</text>
</comment>
<evidence type="ECO:0000256" key="19">
    <source>
        <dbReference type="ARBA" id="ARBA00053399"/>
    </source>
</evidence>
<dbReference type="CDD" id="cd08924">
    <property type="entry name" value="Cygb"/>
    <property type="match status" value="1"/>
</dbReference>
<dbReference type="Ensembl" id="ENSDCDT00010002751.1">
    <property type="protein sequence ID" value="ENSDCDP00010002646.1"/>
    <property type="gene ID" value="ENSDCDG00010001274.1"/>
</dbReference>
<dbReference type="PROSITE" id="PS01033">
    <property type="entry name" value="GLOBIN"/>
    <property type="match status" value="1"/>
</dbReference>
<evidence type="ECO:0000256" key="2">
    <source>
        <dbReference type="ARBA" id="ARBA00004496"/>
    </source>
</evidence>
<evidence type="ECO:0000256" key="16">
    <source>
        <dbReference type="ARBA" id="ARBA00047393"/>
    </source>
</evidence>
<dbReference type="GO" id="GO:0098809">
    <property type="term" value="F:nitrite reductase activity"/>
    <property type="evidence" value="ECO:0007669"/>
    <property type="project" value="UniProtKB-ARBA"/>
</dbReference>
<dbReference type="AlphaFoldDB" id="A0AAY4A637"/>
<evidence type="ECO:0000256" key="4">
    <source>
        <dbReference type="ARBA" id="ARBA00012682"/>
    </source>
</evidence>
<comment type="catalytic activity">
    <reaction evidence="17">
        <text>Fe(III)-heme b-[protein] + nitric oxide + H2O = Fe(II)-heme b-[protein] + nitrite + 2 H(+)</text>
        <dbReference type="Rhea" id="RHEA:77711"/>
        <dbReference type="Rhea" id="RHEA-COMP:18975"/>
        <dbReference type="Rhea" id="RHEA-COMP:18976"/>
        <dbReference type="ChEBI" id="CHEBI:15377"/>
        <dbReference type="ChEBI" id="CHEBI:15378"/>
        <dbReference type="ChEBI" id="CHEBI:16301"/>
        <dbReference type="ChEBI" id="CHEBI:16480"/>
        <dbReference type="ChEBI" id="CHEBI:55376"/>
        <dbReference type="ChEBI" id="CHEBI:60344"/>
    </reaction>
    <physiologicalReaction direction="right-to-left" evidence="17">
        <dbReference type="Rhea" id="RHEA:77713"/>
    </physiologicalReaction>
</comment>
<dbReference type="PANTHER" id="PTHR46783:SF1">
    <property type="entry name" value="CYTOGLOBIN-1-RELATED"/>
    <property type="match status" value="1"/>
</dbReference>
<dbReference type="GeneTree" id="ENSGT00940000155004"/>
<feature type="region of interest" description="Disordered" evidence="22">
    <location>
        <begin position="97"/>
        <end position="138"/>
    </location>
</feature>
<comment type="catalytic activity">
    <reaction evidence="18">
        <text>H2O2 + AH2 = A + 2 H2O</text>
        <dbReference type="Rhea" id="RHEA:30275"/>
        <dbReference type="ChEBI" id="CHEBI:13193"/>
        <dbReference type="ChEBI" id="CHEBI:15377"/>
        <dbReference type="ChEBI" id="CHEBI:16240"/>
        <dbReference type="ChEBI" id="CHEBI:17499"/>
    </reaction>
    <physiologicalReaction direction="left-to-right" evidence="18">
        <dbReference type="Rhea" id="RHEA:30276"/>
    </physiologicalReaction>
</comment>
<evidence type="ECO:0000256" key="21">
    <source>
        <dbReference type="RuleBase" id="RU000356"/>
    </source>
</evidence>
<reference evidence="24 25" key="1">
    <citation type="submission" date="2020-06" db="EMBL/GenBank/DDBJ databases">
        <authorList>
            <consortium name="Wellcome Sanger Institute Data Sharing"/>
        </authorList>
    </citation>
    <scope>NUCLEOTIDE SEQUENCE [LARGE SCALE GENOMIC DNA]</scope>
</reference>
<evidence type="ECO:0000256" key="7">
    <source>
        <dbReference type="ARBA" id="ARBA00022723"/>
    </source>
</evidence>
<keyword evidence="25" id="KW-1185">Reference proteome</keyword>
<evidence type="ECO:0000256" key="20">
    <source>
        <dbReference type="ARBA" id="ARBA00077730"/>
    </source>
</evidence>
<comment type="subunit">
    <text evidence="12">Monomeric.</text>
</comment>
<evidence type="ECO:0000313" key="25">
    <source>
        <dbReference type="Proteomes" id="UP000694580"/>
    </source>
</evidence>
<evidence type="ECO:0000256" key="15">
    <source>
        <dbReference type="ARBA" id="ARBA00044569"/>
    </source>
</evidence>
<evidence type="ECO:0000256" key="9">
    <source>
        <dbReference type="ARBA" id="ARBA00023004"/>
    </source>
</evidence>
<evidence type="ECO:0000259" key="23">
    <source>
        <dbReference type="PROSITE" id="PS01033"/>
    </source>
</evidence>
<evidence type="ECO:0000256" key="10">
    <source>
        <dbReference type="ARBA" id="ARBA00023242"/>
    </source>
</evidence>
<feature type="domain" description="Globin" evidence="23">
    <location>
        <begin position="135"/>
        <end position="284"/>
    </location>
</feature>
<dbReference type="GO" id="GO:0004784">
    <property type="term" value="F:superoxide dismutase activity"/>
    <property type="evidence" value="ECO:0007669"/>
    <property type="project" value="UniProtKB-EC"/>
</dbReference>
<dbReference type="PRINTS" id="PR01906">
    <property type="entry name" value="FISHGLOBIN"/>
</dbReference>
<evidence type="ECO:0000256" key="11">
    <source>
        <dbReference type="ARBA" id="ARBA00044448"/>
    </source>
</evidence>
<gene>
    <name evidence="24" type="primary">cygb2</name>
</gene>
<evidence type="ECO:0000256" key="17">
    <source>
        <dbReference type="ARBA" id="ARBA00048118"/>
    </source>
</evidence>
<evidence type="ECO:0000256" key="14">
    <source>
        <dbReference type="ARBA" id="ARBA00044562"/>
    </source>
</evidence>
<keyword evidence="5" id="KW-0963">Cytoplasm</keyword>
<comment type="subcellular location">
    <subcellularLocation>
        <location evidence="2">Cytoplasm</location>
    </subcellularLocation>
    <subcellularLocation>
        <location evidence="1">Nucleus</location>
    </subcellularLocation>
</comment>
<protein>
    <recommendedName>
        <fullName evidence="4">superoxide dismutase</fullName>
        <ecNumber evidence="4">1.15.1.1</ecNumber>
    </recommendedName>
    <alternativeName>
        <fullName evidence="20">Nitric oxygen dioxygenase CYGB</fullName>
    </alternativeName>
    <alternativeName>
        <fullName evidence="13">Nitrite reductase CYGB</fullName>
    </alternativeName>
    <alternativeName>
        <fullName evidence="15">Pseudoperoxidase CYGB</fullName>
    </alternativeName>
    <alternativeName>
        <fullName evidence="14">Superoxide dismutase CYGB</fullName>
    </alternativeName>
</protein>
<dbReference type="InterPro" id="IPR012292">
    <property type="entry name" value="Globin/Proto"/>
</dbReference>
<evidence type="ECO:0000256" key="18">
    <source>
        <dbReference type="ARBA" id="ARBA00049899"/>
    </source>
</evidence>
<evidence type="ECO:0000256" key="3">
    <source>
        <dbReference type="ARBA" id="ARBA00008705"/>
    </source>
</evidence>
<evidence type="ECO:0000256" key="6">
    <source>
        <dbReference type="ARBA" id="ARBA00022617"/>
    </source>
</evidence>
<dbReference type="Gene3D" id="1.10.490.10">
    <property type="entry name" value="Globins"/>
    <property type="match status" value="1"/>
</dbReference>
<sequence>MFYPLPFPTRAHTHTHTHTHTSLSLSLSVSFSLTLPLSLPLSLSPVPRASVHREKLCGRTAAHRDGITLGAWVDKEWSGAGGGWARTLRSLPRRLLSSPTRTRTSAPPPPPPPPPPRRMETERDDEAEPRERVEPLSDAERAIVQDTWGRVYENCDDVGVTILIRFFVNFPSAKRYFSQFKDMEDPEEMERSTQLRQHGRRVMNAINSVVENLYDPDKVSSVLGLVGKAHAVKHKVEPIYFKILSGVILEVLAEDFGECFTAEVQRAWTKLMAALYWHITGAYAEAGWVKLSSSAV</sequence>
<evidence type="ECO:0000256" key="8">
    <source>
        <dbReference type="ARBA" id="ARBA00023002"/>
    </source>
</evidence>